<protein>
    <submittedName>
        <fullName evidence="5">ABC transporter ATP-binding protein</fullName>
    </submittedName>
</protein>
<name>A0ABX7AYH7_9BACI</name>
<dbReference type="PANTHER" id="PTHR42939:SF1">
    <property type="entry name" value="ABC TRANSPORTER ATP-BINDING PROTEIN ALBC-RELATED"/>
    <property type="match status" value="1"/>
</dbReference>
<feature type="domain" description="ABC transporter" evidence="4">
    <location>
        <begin position="2"/>
        <end position="233"/>
    </location>
</feature>
<dbReference type="InterPro" id="IPR003439">
    <property type="entry name" value="ABC_transporter-like_ATP-bd"/>
</dbReference>
<evidence type="ECO:0000256" key="3">
    <source>
        <dbReference type="ARBA" id="ARBA00022840"/>
    </source>
</evidence>
<dbReference type="SMART" id="SM00382">
    <property type="entry name" value="AAA"/>
    <property type="match status" value="1"/>
</dbReference>
<evidence type="ECO:0000259" key="4">
    <source>
        <dbReference type="PROSITE" id="PS50893"/>
    </source>
</evidence>
<dbReference type="GO" id="GO:0005524">
    <property type="term" value="F:ATP binding"/>
    <property type="evidence" value="ECO:0007669"/>
    <property type="project" value="UniProtKB-KW"/>
</dbReference>
<keyword evidence="3 5" id="KW-0067">ATP-binding</keyword>
<keyword evidence="6" id="KW-1185">Reference proteome</keyword>
<evidence type="ECO:0000256" key="2">
    <source>
        <dbReference type="ARBA" id="ARBA00022741"/>
    </source>
</evidence>
<dbReference type="InterPro" id="IPR027417">
    <property type="entry name" value="P-loop_NTPase"/>
</dbReference>
<keyword evidence="1" id="KW-0813">Transport</keyword>
<keyword evidence="2" id="KW-0547">Nucleotide-binding</keyword>
<dbReference type="SUPFAM" id="SSF52540">
    <property type="entry name" value="P-loop containing nucleoside triphosphate hydrolases"/>
    <property type="match status" value="1"/>
</dbReference>
<accession>A0ABX7AYH7</accession>
<dbReference type="CDD" id="cd03230">
    <property type="entry name" value="ABC_DR_subfamily_A"/>
    <property type="match status" value="1"/>
</dbReference>
<dbReference type="Proteomes" id="UP000596049">
    <property type="component" value="Chromosome"/>
</dbReference>
<dbReference type="EMBL" id="CP067341">
    <property type="protein sequence ID" value="QQP15008.1"/>
    <property type="molecule type" value="Genomic_DNA"/>
</dbReference>
<evidence type="ECO:0000256" key="1">
    <source>
        <dbReference type="ARBA" id="ARBA00022448"/>
    </source>
</evidence>
<dbReference type="Pfam" id="PF00005">
    <property type="entry name" value="ABC_tran"/>
    <property type="match status" value="1"/>
</dbReference>
<proteinExistence type="predicted"/>
<evidence type="ECO:0000313" key="5">
    <source>
        <dbReference type="EMBL" id="QQP15008.1"/>
    </source>
</evidence>
<dbReference type="PROSITE" id="PS50893">
    <property type="entry name" value="ABC_TRANSPORTER_2"/>
    <property type="match status" value="1"/>
</dbReference>
<dbReference type="InterPro" id="IPR003593">
    <property type="entry name" value="AAA+_ATPase"/>
</dbReference>
<sequence>MLDIKKFSKVYKDGKKAVDNISLSVENGDVFGFIGHNGAGKSTTIKSVVGILDFEEGDIYIDGHSIKKEPLECKSKFAYIPDSPELYEHLTGIQYLNFVADIFGVPEDVRVKRIKEHAGMFGITESLGNLISSYSHGMKQKLAITGAIIHEPKLLILDEPFVGLDPKAVVVLKEIMKKMTAKGNAIFFSTHVLDVAEKLCNKVAMINRGKLVYSGTMDEIIQNQTLEEFFMKELKDEAFIDSSKN</sequence>
<gene>
    <name evidence="5" type="ORF">FJQ98_17240</name>
</gene>
<dbReference type="RefSeq" id="WP_053595020.1">
    <property type="nucleotide sequence ID" value="NZ_CP067341.1"/>
</dbReference>
<dbReference type="PANTHER" id="PTHR42939">
    <property type="entry name" value="ABC TRANSPORTER ATP-BINDING PROTEIN ALBC-RELATED"/>
    <property type="match status" value="1"/>
</dbReference>
<organism evidence="5 6">
    <name type="scientific">Lysinibacillus agricola</name>
    <dbReference type="NCBI Taxonomy" id="2590012"/>
    <lineage>
        <taxon>Bacteria</taxon>
        <taxon>Bacillati</taxon>
        <taxon>Bacillota</taxon>
        <taxon>Bacilli</taxon>
        <taxon>Bacillales</taxon>
        <taxon>Bacillaceae</taxon>
        <taxon>Lysinibacillus</taxon>
    </lineage>
</organism>
<reference evidence="5 6" key="1">
    <citation type="submission" date="2020-01" db="EMBL/GenBank/DDBJ databases">
        <authorList>
            <person name="Liu G."/>
            <person name="Liu B."/>
        </authorList>
    </citation>
    <scope>NUCLEOTIDE SEQUENCE [LARGE SCALE GENOMIC DNA]</scope>
    <source>
        <strain evidence="5 6">FJAT-51161</strain>
    </source>
</reference>
<dbReference type="Gene3D" id="3.40.50.300">
    <property type="entry name" value="P-loop containing nucleotide triphosphate hydrolases"/>
    <property type="match status" value="1"/>
</dbReference>
<evidence type="ECO:0000313" key="6">
    <source>
        <dbReference type="Proteomes" id="UP000596049"/>
    </source>
</evidence>
<dbReference type="InterPro" id="IPR051782">
    <property type="entry name" value="ABC_Transporter_VariousFunc"/>
</dbReference>